<dbReference type="Gene3D" id="3.40.50.620">
    <property type="entry name" value="HUPs"/>
    <property type="match status" value="1"/>
</dbReference>
<dbReference type="GO" id="GO:0032267">
    <property type="term" value="F:tRNA(Ile)-lysidine synthase activity"/>
    <property type="evidence" value="ECO:0007669"/>
    <property type="project" value="UniProtKB-EC"/>
</dbReference>
<feature type="binding site" evidence="8">
    <location>
        <begin position="26"/>
        <end position="31"/>
    </location>
    <ligand>
        <name>ATP</name>
        <dbReference type="ChEBI" id="CHEBI:30616"/>
    </ligand>
</feature>
<keyword evidence="11" id="KW-1185">Reference proteome</keyword>
<evidence type="ECO:0000256" key="1">
    <source>
        <dbReference type="ARBA" id="ARBA00004496"/>
    </source>
</evidence>
<reference evidence="11" key="1">
    <citation type="submission" date="2015-09" db="EMBL/GenBank/DDBJ databases">
        <title>Complete sequence of Algoriphagus sp. M8-2.</title>
        <authorList>
            <person name="Shintani M."/>
        </authorList>
    </citation>
    <scope>NUCLEOTIDE SEQUENCE [LARGE SCALE GENOMIC DNA]</scope>
    <source>
        <strain evidence="11">M8-2</strain>
    </source>
</reference>
<dbReference type="GO" id="GO:0005737">
    <property type="term" value="C:cytoplasm"/>
    <property type="evidence" value="ECO:0007669"/>
    <property type="project" value="UniProtKB-SubCell"/>
</dbReference>
<dbReference type="Pfam" id="PF11734">
    <property type="entry name" value="TilS_C"/>
    <property type="match status" value="1"/>
</dbReference>
<evidence type="ECO:0000256" key="2">
    <source>
        <dbReference type="ARBA" id="ARBA00022490"/>
    </source>
</evidence>
<dbReference type="PATRIC" id="fig|1727163.4.peg.1192"/>
<dbReference type="OrthoDB" id="9807403at2"/>
<proteinExistence type="inferred from homology"/>
<dbReference type="SUPFAM" id="SSF56037">
    <property type="entry name" value="PheT/TilS domain"/>
    <property type="match status" value="1"/>
</dbReference>
<dbReference type="KEGG" id="alm:AO498_05740"/>
<dbReference type="SMART" id="SM00977">
    <property type="entry name" value="TilS_C"/>
    <property type="match status" value="1"/>
</dbReference>
<dbReference type="InterPro" id="IPR012094">
    <property type="entry name" value="tRNA_Ile_lys_synt"/>
</dbReference>
<dbReference type="PANTHER" id="PTHR43033">
    <property type="entry name" value="TRNA(ILE)-LYSIDINE SYNTHASE-RELATED"/>
    <property type="match status" value="1"/>
</dbReference>
<evidence type="ECO:0000256" key="5">
    <source>
        <dbReference type="ARBA" id="ARBA00022741"/>
    </source>
</evidence>
<comment type="similarity">
    <text evidence="8">Belongs to the tRNA(Ile)-lysidine synthase family.</text>
</comment>
<dbReference type="InterPro" id="IPR012796">
    <property type="entry name" value="Lysidine-tRNA-synth_C"/>
</dbReference>
<dbReference type="InterPro" id="IPR014729">
    <property type="entry name" value="Rossmann-like_a/b/a_fold"/>
</dbReference>
<organism evidence="10 11">
    <name type="scientific">Algoriphagus sanaruensis</name>
    <dbReference type="NCBI Taxonomy" id="1727163"/>
    <lineage>
        <taxon>Bacteria</taxon>
        <taxon>Pseudomonadati</taxon>
        <taxon>Bacteroidota</taxon>
        <taxon>Cytophagia</taxon>
        <taxon>Cytophagales</taxon>
        <taxon>Cyclobacteriaceae</taxon>
        <taxon>Algoriphagus</taxon>
    </lineage>
</organism>
<feature type="domain" description="Lysidine-tRNA(Ile) synthetase C-terminal" evidence="9">
    <location>
        <begin position="364"/>
        <end position="436"/>
    </location>
</feature>
<dbReference type="RefSeq" id="WP_067544649.1">
    <property type="nucleotide sequence ID" value="NZ_CP012836.1"/>
</dbReference>
<evidence type="ECO:0000313" key="11">
    <source>
        <dbReference type="Proteomes" id="UP000073816"/>
    </source>
</evidence>
<keyword evidence="2 8" id="KW-0963">Cytoplasm</keyword>
<evidence type="ECO:0000313" key="10">
    <source>
        <dbReference type="EMBL" id="AMQ55905.1"/>
    </source>
</evidence>
<keyword evidence="5 8" id="KW-0547">Nucleotide-binding</keyword>
<evidence type="ECO:0000259" key="9">
    <source>
        <dbReference type="SMART" id="SM00977"/>
    </source>
</evidence>
<comment type="catalytic activity">
    <reaction evidence="7 8">
        <text>cytidine(34) in tRNA(Ile2) + L-lysine + ATP = lysidine(34) in tRNA(Ile2) + AMP + diphosphate + H(+)</text>
        <dbReference type="Rhea" id="RHEA:43744"/>
        <dbReference type="Rhea" id="RHEA-COMP:10625"/>
        <dbReference type="Rhea" id="RHEA-COMP:10670"/>
        <dbReference type="ChEBI" id="CHEBI:15378"/>
        <dbReference type="ChEBI" id="CHEBI:30616"/>
        <dbReference type="ChEBI" id="CHEBI:32551"/>
        <dbReference type="ChEBI" id="CHEBI:33019"/>
        <dbReference type="ChEBI" id="CHEBI:82748"/>
        <dbReference type="ChEBI" id="CHEBI:83665"/>
        <dbReference type="ChEBI" id="CHEBI:456215"/>
        <dbReference type="EC" id="6.3.4.19"/>
    </reaction>
</comment>
<evidence type="ECO:0000256" key="6">
    <source>
        <dbReference type="ARBA" id="ARBA00022840"/>
    </source>
</evidence>
<sequence>MLERFLTHISTLLDTSGNSTYLLAFSGGQDSVCLASLLNRAKVPFELAHVNFGLRGTESDLDEEFAKKWANDHRVEIHLLHPNTQELADSKGISIQMAAREIRYDFFEKTRSERNLTGIILAHHEDDQIETILLNLLRGTGIEGLYGMADKKGHLIRPLLPFAKEEISNYLLENTISWREDSSNSSDKYKRNRLRHQVIPTLLSVEPDARKNLLTSLSRLKDTGKLFFDLVEKWKKDSIREQGEFSEVEIQSLKNQPGAASLLYFWLRSYGFQPDQTQEIASNLSHFQTGAVFYSKNFELVIDREKLILGPIVDHFEPITLERGINSILIHGNEWQISEENWNGIIDPKPTNALLDLEHLTFPMTIRGWEEGDRFIPLGMNSSKKISDFLIDQKIPLIQKRRIKVLESGGKIAWIIGHRIADWAKCSPSTRICLHFKKS</sequence>
<reference evidence="10 11" key="2">
    <citation type="journal article" date="2016" name="Genome Announc.">
        <title>Complete Genome Sequence of Algoriphagus sp. Strain M8-2, Isolated from a Brackish Lake.</title>
        <authorList>
            <person name="Muraguchi Y."/>
            <person name="Kushimoto K."/>
            <person name="Ohtsubo Y."/>
            <person name="Suzuki T."/>
            <person name="Dohra H."/>
            <person name="Kimbara K."/>
            <person name="Shintani M."/>
        </authorList>
    </citation>
    <scope>NUCLEOTIDE SEQUENCE [LARGE SCALE GENOMIC DNA]</scope>
    <source>
        <strain evidence="10 11">M8-2</strain>
    </source>
</reference>
<dbReference type="PANTHER" id="PTHR43033:SF1">
    <property type="entry name" value="TRNA(ILE)-LYSIDINE SYNTHASE-RELATED"/>
    <property type="match status" value="1"/>
</dbReference>
<dbReference type="EMBL" id="CP012836">
    <property type="protein sequence ID" value="AMQ55905.1"/>
    <property type="molecule type" value="Genomic_DNA"/>
</dbReference>
<keyword evidence="4 8" id="KW-0819">tRNA processing</keyword>
<dbReference type="Pfam" id="PF01171">
    <property type="entry name" value="ATP_bind_3"/>
    <property type="match status" value="1"/>
</dbReference>
<dbReference type="SUPFAM" id="SSF52402">
    <property type="entry name" value="Adenine nucleotide alpha hydrolases-like"/>
    <property type="match status" value="1"/>
</dbReference>
<dbReference type="HAMAP" id="MF_01161">
    <property type="entry name" value="tRNA_Ile_lys_synt"/>
    <property type="match status" value="1"/>
</dbReference>
<comment type="function">
    <text evidence="8">Ligates lysine onto the cytidine present at position 34 of the AUA codon-specific tRNA(Ile) that contains the anticodon CAU, in an ATP-dependent manner. Cytidine is converted to lysidine, thus changing the amino acid specificity of the tRNA from methionine to isoleucine.</text>
</comment>
<protein>
    <recommendedName>
        <fullName evidence="8">tRNA(Ile)-lysidine synthase</fullName>
        <ecNumber evidence="8">6.3.4.19</ecNumber>
    </recommendedName>
    <alternativeName>
        <fullName evidence="8">tRNA(Ile)-2-lysyl-cytidine synthase</fullName>
    </alternativeName>
    <alternativeName>
        <fullName evidence="8">tRNA(Ile)-lysidine synthetase</fullName>
    </alternativeName>
</protein>
<keyword evidence="3 8" id="KW-0436">Ligase</keyword>
<dbReference type="Proteomes" id="UP000073816">
    <property type="component" value="Chromosome"/>
</dbReference>
<comment type="domain">
    <text evidence="8">The N-terminal region contains the highly conserved SGGXDS motif, predicted to be a P-loop motif involved in ATP binding.</text>
</comment>
<dbReference type="NCBIfam" id="TIGR02432">
    <property type="entry name" value="lysidine_TilS_N"/>
    <property type="match status" value="1"/>
</dbReference>
<evidence type="ECO:0000256" key="4">
    <source>
        <dbReference type="ARBA" id="ARBA00022694"/>
    </source>
</evidence>
<name>A0A142ELA0_9BACT</name>
<keyword evidence="6 8" id="KW-0067">ATP-binding</keyword>
<dbReference type="InterPro" id="IPR012795">
    <property type="entry name" value="tRNA_Ile_lys_synt_N"/>
</dbReference>
<dbReference type="NCBIfam" id="TIGR02433">
    <property type="entry name" value="lysidine_TilS_C"/>
    <property type="match status" value="1"/>
</dbReference>
<accession>A0A142ELA0</accession>
<dbReference type="STRING" id="1727163.AO498_05740"/>
<dbReference type="GO" id="GO:0006400">
    <property type="term" value="P:tRNA modification"/>
    <property type="evidence" value="ECO:0007669"/>
    <property type="project" value="UniProtKB-UniRule"/>
</dbReference>
<dbReference type="EC" id="6.3.4.19" evidence="8"/>
<dbReference type="GO" id="GO:0005524">
    <property type="term" value="F:ATP binding"/>
    <property type="evidence" value="ECO:0007669"/>
    <property type="project" value="UniProtKB-UniRule"/>
</dbReference>
<gene>
    <name evidence="8" type="primary">tilS</name>
    <name evidence="10" type="ORF">AO498_05740</name>
</gene>
<evidence type="ECO:0000256" key="3">
    <source>
        <dbReference type="ARBA" id="ARBA00022598"/>
    </source>
</evidence>
<evidence type="ECO:0000256" key="7">
    <source>
        <dbReference type="ARBA" id="ARBA00048539"/>
    </source>
</evidence>
<dbReference type="AlphaFoldDB" id="A0A142ELA0"/>
<dbReference type="InterPro" id="IPR011063">
    <property type="entry name" value="TilS/TtcA_N"/>
</dbReference>
<comment type="subcellular location">
    <subcellularLocation>
        <location evidence="1 8">Cytoplasm</location>
    </subcellularLocation>
</comment>
<dbReference type="CDD" id="cd01992">
    <property type="entry name" value="TilS_N"/>
    <property type="match status" value="1"/>
</dbReference>
<evidence type="ECO:0000256" key="8">
    <source>
        <dbReference type="HAMAP-Rule" id="MF_01161"/>
    </source>
</evidence>